<dbReference type="GO" id="GO:0005886">
    <property type="term" value="C:plasma membrane"/>
    <property type="evidence" value="ECO:0007669"/>
    <property type="project" value="TreeGrafter"/>
</dbReference>
<dbReference type="PANTHER" id="PTHR34138:SF1">
    <property type="entry name" value="CELL SHAPE-DETERMINING PROTEIN MREC"/>
    <property type="match status" value="1"/>
</dbReference>
<organism evidence="7 8">
    <name type="scientific">SAR86 cluster bacterium SAR86B</name>
    <dbReference type="NCBI Taxonomy" id="1123867"/>
    <lineage>
        <taxon>Bacteria</taxon>
        <taxon>Pseudomonadati</taxon>
        <taxon>Pseudomonadota</taxon>
        <taxon>Gammaproteobacteria</taxon>
        <taxon>SAR86 cluster</taxon>
    </lineage>
</organism>
<evidence type="ECO:0000256" key="3">
    <source>
        <dbReference type="ARBA" id="ARBA00022960"/>
    </source>
</evidence>
<keyword evidence="3" id="KW-0133">Cell shape</keyword>
<dbReference type="Pfam" id="PF04085">
    <property type="entry name" value="MreC"/>
    <property type="match status" value="1"/>
</dbReference>
<dbReference type="HOGENOM" id="CLU_1007928_0_0_6"/>
<evidence type="ECO:0000313" key="7">
    <source>
        <dbReference type="EMBL" id="EJP73285.1"/>
    </source>
</evidence>
<evidence type="ECO:0000313" key="8">
    <source>
        <dbReference type="Proteomes" id="UP000010116"/>
    </source>
</evidence>
<dbReference type="InterPro" id="IPR042175">
    <property type="entry name" value="Cell/Rod_MreC_2"/>
</dbReference>
<evidence type="ECO:0000256" key="2">
    <source>
        <dbReference type="ARBA" id="ARBA00013855"/>
    </source>
</evidence>
<proteinExistence type="inferred from homology"/>
<gene>
    <name evidence="7" type="ORF">NT02SARS_1718</name>
</gene>
<name>J4X153_9GAMM</name>
<comment type="similarity">
    <text evidence="1">Belongs to the MreC family.</text>
</comment>
<keyword evidence="5" id="KW-0472">Membrane</keyword>
<feature type="transmembrane region" description="Helical" evidence="5">
    <location>
        <begin position="12"/>
        <end position="29"/>
    </location>
</feature>
<dbReference type="Gene3D" id="2.40.10.340">
    <property type="entry name" value="Rod shape-determining protein MreC, domain 1"/>
    <property type="match status" value="1"/>
</dbReference>
<dbReference type="EMBL" id="JH611172">
    <property type="protein sequence ID" value="EJP73285.1"/>
    <property type="molecule type" value="Genomic_DNA"/>
</dbReference>
<dbReference type="InterPro" id="IPR055342">
    <property type="entry name" value="MreC_beta-barrel_core"/>
</dbReference>
<evidence type="ECO:0000256" key="4">
    <source>
        <dbReference type="ARBA" id="ARBA00032089"/>
    </source>
</evidence>
<dbReference type="PANTHER" id="PTHR34138">
    <property type="entry name" value="CELL SHAPE-DETERMINING PROTEIN MREC"/>
    <property type="match status" value="1"/>
</dbReference>
<dbReference type="InterPro" id="IPR042177">
    <property type="entry name" value="Cell/Rod_1"/>
</dbReference>
<evidence type="ECO:0000256" key="1">
    <source>
        <dbReference type="ARBA" id="ARBA00009369"/>
    </source>
</evidence>
<accession>J4X153</accession>
<dbReference type="InterPro" id="IPR007221">
    <property type="entry name" value="MreC"/>
</dbReference>
<dbReference type="GO" id="GO:0008360">
    <property type="term" value="P:regulation of cell shape"/>
    <property type="evidence" value="ECO:0007669"/>
    <property type="project" value="UniProtKB-KW"/>
</dbReference>
<feature type="domain" description="Rod shape-determining protein MreC beta-barrel core" evidence="6">
    <location>
        <begin position="152"/>
        <end position="273"/>
    </location>
</feature>
<dbReference type="Proteomes" id="UP000010116">
    <property type="component" value="Unassembled WGS sequence"/>
</dbReference>
<evidence type="ECO:0000259" key="6">
    <source>
        <dbReference type="Pfam" id="PF04085"/>
    </source>
</evidence>
<evidence type="ECO:0000256" key="5">
    <source>
        <dbReference type="SAM" id="Phobius"/>
    </source>
</evidence>
<sequence length="276" mass="31457">MSRVVPTSGSKLLYFFFVCISGLFLYIDLNYKSFEGIKNFYQSFIISSKYLIKSATVEPIKLLYEITKDKSDLINENKKLKLELDKSYISNFIISNDSKFFVDEEAIKNFLKLNNIEEVFYLAKLQYFDTEMYLCCSKHRAFIQTYNSNNNRIGSPVINQDGIIGQIIYGNSLSEVLLLTDIDHVLPIVSGDHFCNARGSGKPETIICKYNNKLWQQKVVIGQNFYSSGMGGVYPKGILIGKVKEIREVEENFTEFEINLISNPLASNVVGVLESL</sequence>
<keyword evidence="5" id="KW-1133">Transmembrane helix</keyword>
<protein>
    <recommendedName>
        <fullName evidence="2">Cell shape-determining protein MreC</fullName>
    </recommendedName>
    <alternativeName>
        <fullName evidence="4">Cell shape protein MreC</fullName>
    </alternativeName>
</protein>
<dbReference type="AlphaFoldDB" id="J4X153"/>
<reference evidence="7 8" key="1">
    <citation type="journal article" date="2012" name="ISME J.">
        <title>Genomic insights to SAR86, an abundant and uncultivated marine bacterial lineage.</title>
        <authorList>
            <person name="Dupont C.L."/>
            <person name="Rusch D.B."/>
            <person name="Yooseph S."/>
            <person name="Lombardo M.J."/>
            <person name="Richter R.A."/>
            <person name="Valas R."/>
            <person name="Novotny M."/>
            <person name="Yee-Greenbaum J."/>
            <person name="Selengut J.D."/>
            <person name="Haft D.H."/>
            <person name="Halpern A.L."/>
            <person name="Lasken R.S."/>
            <person name="Nealson K."/>
            <person name="Friedman R."/>
            <person name="Venter J.C."/>
        </authorList>
    </citation>
    <scope>NUCLEOTIDE SEQUENCE [LARGE SCALE GENOMIC DNA]</scope>
</reference>
<dbReference type="Gene3D" id="2.40.10.350">
    <property type="entry name" value="Rod shape-determining protein MreC, domain 2"/>
    <property type="match status" value="1"/>
</dbReference>
<keyword evidence="5" id="KW-0812">Transmembrane</keyword>